<keyword evidence="2" id="KW-0808">Transferase</keyword>
<dbReference type="InterPro" id="IPR029044">
    <property type="entry name" value="Nucleotide-diphossugar_trans"/>
</dbReference>
<dbReference type="GO" id="GO:0016740">
    <property type="term" value="F:transferase activity"/>
    <property type="evidence" value="ECO:0007669"/>
    <property type="project" value="UniProtKB-KW"/>
</dbReference>
<evidence type="ECO:0000313" key="2">
    <source>
        <dbReference type="EMBL" id="MXV51707.1"/>
    </source>
</evidence>
<comment type="caution">
    <text evidence="2">The sequence shown here is derived from an EMBL/GenBank/DDBJ whole genome shotgun (WGS) entry which is preliminary data.</text>
</comment>
<gene>
    <name evidence="2" type="ORF">GS399_12050</name>
</gene>
<dbReference type="RefSeq" id="WP_160844889.1">
    <property type="nucleotide sequence ID" value="NZ_WVHT01000005.1"/>
</dbReference>
<organism evidence="2 3">
    <name type="scientific">Hufsiella arboris</name>
    <dbReference type="NCBI Taxonomy" id="2695275"/>
    <lineage>
        <taxon>Bacteria</taxon>
        <taxon>Pseudomonadati</taxon>
        <taxon>Bacteroidota</taxon>
        <taxon>Sphingobacteriia</taxon>
        <taxon>Sphingobacteriales</taxon>
        <taxon>Sphingobacteriaceae</taxon>
        <taxon>Hufsiella</taxon>
    </lineage>
</organism>
<dbReference type="Gene3D" id="3.90.550.10">
    <property type="entry name" value="Spore Coat Polysaccharide Biosynthesis Protein SpsA, Chain A"/>
    <property type="match status" value="1"/>
</dbReference>
<evidence type="ECO:0000259" key="1">
    <source>
        <dbReference type="Pfam" id="PF00535"/>
    </source>
</evidence>
<name>A0A7K1YAU0_9SPHI</name>
<protein>
    <submittedName>
        <fullName evidence="2">Glycosyltransferase</fullName>
    </submittedName>
</protein>
<proteinExistence type="predicted"/>
<feature type="domain" description="Glycosyltransferase 2-like" evidence="1">
    <location>
        <begin position="10"/>
        <end position="132"/>
    </location>
</feature>
<dbReference type="SUPFAM" id="SSF53448">
    <property type="entry name" value="Nucleotide-diphospho-sugar transferases"/>
    <property type="match status" value="1"/>
</dbReference>
<dbReference type="EMBL" id="WVHT01000005">
    <property type="protein sequence ID" value="MXV51707.1"/>
    <property type="molecule type" value="Genomic_DNA"/>
</dbReference>
<dbReference type="Pfam" id="PF00535">
    <property type="entry name" value="Glycos_transf_2"/>
    <property type="match status" value="1"/>
</dbReference>
<keyword evidence="3" id="KW-1185">Reference proteome</keyword>
<evidence type="ECO:0000313" key="3">
    <source>
        <dbReference type="Proteomes" id="UP000466586"/>
    </source>
</evidence>
<dbReference type="AlphaFoldDB" id="A0A7K1YAU0"/>
<dbReference type="Proteomes" id="UP000466586">
    <property type="component" value="Unassembled WGS sequence"/>
</dbReference>
<accession>A0A7K1YAU0</accession>
<dbReference type="InterPro" id="IPR001173">
    <property type="entry name" value="Glyco_trans_2-like"/>
</dbReference>
<reference evidence="2 3" key="1">
    <citation type="submission" date="2019-11" db="EMBL/GenBank/DDBJ databases">
        <title>Pedobacter sp. HMF7647 Genome sequencing and assembly.</title>
        <authorList>
            <person name="Kang H."/>
            <person name="Kim H."/>
            <person name="Joh K."/>
        </authorList>
    </citation>
    <scope>NUCLEOTIDE SEQUENCE [LARGE SCALE GENOMIC DNA]</scope>
    <source>
        <strain evidence="2 3">HMF7647</strain>
    </source>
</reference>
<sequence>MPTNLSFAGVIVLYNPEKDVINNIVSYLNCLDHLYIIDNSLTDNKAIKELLISNGNKVSYIPFKENRGIAKALNVGCTIASQKGYKWLLTMDQDSRISSEDFFKIAEDSILANAKIGIVSASYFRSDITKETTYSSPCIITSGNVVNLLAWKKVGGYNEKLFIDEVDNEFCVLLRMRGFEVRQTRDNFLNHKLGNDFLVYDTIKSKNKTLIRHPPIRLYYMTRNGLYIIFTYFIKDTKVAVSRLRNLVILYYQIIRFYEHKGDYLKYIFKGFRDFTLSRYGKYKT</sequence>